<dbReference type="AlphaFoldDB" id="A0A5B6WQA4"/>
<dbReference type="SUPFAM" id="SSF56672">
    <property type="entry name" value="DNA/RNA polymerases"/>
    <property type="match status" value="1"/>
</dbReference>
<keyword evidence="1" id="KW-0695">RNA-directed DNA polymerase</keyword>
<reference evidence="2" key="1">
    <citation type="journal article" date="2019" name="Plant Biotechnol. J.">
        <title>Genome sequencing of the Australian wild diploid species Gossypium australe highlights disease resistance and delayed gland morphogenesis.</title>
        <authorList>
            <person name="Cai Y."/>
            <person name="Cai X."/>
            <person name="Wang Q."/>
            <person name="Wang P."/>
            <person name="Zhang Y."/>
            <person name="Cai C."/>
            <person name="Xu Y."/>
            <person name="Wang K."/>
            <person name="Zhou Z."/>
            <person name="Wang C."/>
            <person name="Geng S."/>
            <person name="Li B."/>
            <person name="Dong Q."/>
            <person name="Hou Y."/>
            <person name="Wang H."/>
            <person name="Ai P."/>
            <person name="Liu Z."/>
            <person name="Yi F."/>
            <person name="Sun M."/>
            <person name="An G."/>
            <person name="Cheng J."/>
            <person name="Zhang Y."/>
            <person name="Shi Q."/>
            <person name="Xie Y."/>
            <person name="Shi X."/>
            <person name="Chang Y."/>
            <person name="Huang F."/>
            <person name="Chen Y."/>
            <person name="Hong S."/>
            <person name="Mi L."/>
            <person name="Sun Q."/>
            <person name="Zhang L."/>
            <person name="Zhou B."/>
            <person name="Peng R."/>
            <person name="Zhang X."/>
            <person name="Liu F."/>
        </authorList>
    </citation>
    <scope>NUCLEOTIDE SEQUENCE [LARGE SCALE GENOMIC DNA]</scope>
    <source>
        <strain evidence="2">cv. PA1801</strain>
    </source>
</reference>
<accession>A0A5B6WQA4</accession>
<dbReference type="Gene3D" id="3.30.70.270">
    <property type="match status" value="1"/>
</dbReference>
<gene>
    <name evidence="1" type="ORF">EPI10_005196</name>
</gene>
<sequence>MFLGRAISAKAILQWKQAKIVSEIHSFLGLARYYRRFVKGPILVKGITVFLNNHTPDKVTMKGCSIGRMSNNLASKA</sequence>
<dbReference type="EMBL" id="SMMG02000002">
    <property type="protein sequence ID" value="KAA3482992.1"/>
    <property type="molecule type" value="Genomic_DNA"/>
</dbReference>
<keyword evidence="1" id="KW-0808">Transferase</keyword>
<dbReference type="OrthoDB" id="415724at2759"/>
<dbReference type="InterPro" id="IPR043128">
    <property type="entry name" value="Rev_trsase/Diguanyl_cyclase"/>
</dbReference>
<proteinExistence type="predicted"/>
<keyword evidence="2" id="KW-1185">Reference proteome</keyword>
<evidence type="ECO:0000313" key="2">
    <source>
        <dbReference type="Proteomes" id="UP000325315"/>
    </source>
</evidence>
<keyword evidence="1" id="KW-0548">Nucleotidyltransferase</keyword>
<protein>
    <submittedName>
        <fullName evidence="1">RNA-directed DNA polymerase</fullName>
    </submittedName>
</protein>
<organism evidence="1 2">
    <name type="scientific">Gossypium australe</name>
    <dbReference type="NCBI Taxonomy" id="47621"/>
    <lineage>
        <taxon>Eukaryota</taxon>
        <taxon>Viridiplantae</taxon>
        <taxon>Streptophyta</taxon>
        <taxon>Embryophyta</taxon>
        <taxon>Tracheophyta</taxon>
        <taxon>Spermatophyta</taxon>
        <taxon>Magnoliopsida</taxon>
        <taxon>eudicotyledons</taxon>
        <taxon>Gunneridae</taxon>
        <taxon>Pentapetalae</taxon>
        <taxon>rosids</taxon>
        <taxon>malvids</taxon>
        <taxon>Malvales</taxon>
        <taxon>Malvaceae</taxon>
        <taxon>Malvoideae</taxon>
        <taxon>Gossypium</taxon>
    </lineage>
</organism>
<comment type="caution">
    <text evidence="1">The sequence shown here is derived from an EMBL/GenBank/DDBJ whole genome shotgun (WGS) entry which is preliminary data.</text>
</comment>
<evidence type="ECO:0000313" key="1">
    <source>
        <dbReference type="EMBL" id="KAA3482992.1"/>
    </source>
</evidence>
<dbReference type="Proteomes" id="UP000325315">
    <property type="component" value="Unassembled WGS sequence"/>
</dbReference>
<name>A0A5B6WQA4_9ROSI</name>
<dbReference type="GO" id="GO:0003964">
    <property type="term" value="F:RNA-directed DNA polymerase activity"/>
    <property type="evidence" value="ECO:0007669"/>
    <property type="project" value="UniProtKB-KW"/>
</dbReference>
<dbReference type="InterPro" id="IPR043502">
    <property type="entry name" value="DNA/RNA_pol_sf"/>
</dbReference>